<reference evidence="8 10" key="2">
    <citation type="journal article" date="2002" name="J. Virol. Methods">
        <title>Characterisation of a human herpesvirus 6 variant A 'amplicon' and replication modulation by U94-Rep 'latency gene'.</title>
        <authorList>
            <person name="Turner S."/>
            <person name="DiLuca D."/>
            <person name="Gompels U."/>
        </authorList>
    </citation>
    <scope>NUCLEOTIDE SEQUENCE [LARGE SCALE GENOMIC DNA]</scope>
    <source>
        <strain evidence="8">AJ</strain>
    </source>
</reference>
<evidence type="ECO:0000256" key="6">
    <source>
        <dbReference type="PROSITE-ProRule" id="PRU10072"/>
    </source>
</evidence>
<evidence type="ECO:0000256" key="5">
    <source>
        <dbReference type="ARBA" id="ARBA00023204"/>
    </source>
</evidence>
<dbReference type="SMART" id="SM00987">
    <property type="entry name" value="UreE_C"/>
    <property type="match status" value="1"/>
</dbReference>
<name>A0A0A7RM87_9BETA</name>
<evidence type="ECO:0000313" key="10">
    <source>
        <dbReference type="Proteomes" id="UP000142548"/>
    </source>
</evidence>
<sequence length="255" mass="28975">MALLQWMLDHVQDEEKNCENLSIDDQHSLFGINRDWLSFLQLSKLEITHLKHVYKLVDNDRAHLTVHPSPGNVHAWSFLCKPDDVKVVILGQDPYPDGRGCGLAFGTVKECSIPESLKNIFKELERSVPNFSPPDNGCLNSWCSEGVLLLNSIFTVVHGLPMSHEAFGWQTLSYKIISKLSIEMDSLVFLLWGNHARKLSYLIDARKHLVLESAHPSPKVKSARMPFIGCNHFVRANLFLTEHGKDPINWNILNE</sequence>
<dbReference type="NCBIfam" id="TIGR00628">
    <property type="entry name" value="ung"/>
    <property type="match status" value="1"/>
</dbReference>
<evidence type="ECO:0000256" key="1">
    <source>
        <dbReference type="ARBA" id="ARBA00008184"/>
    </source>
</evidence>
<dbReference type="PANTHER" id="PTHR11264">
    <property type="entry name" value="URACIL-DNA GLYCOSYLASE"/>
    <property type="match status" value="1"/>
</dbReference>
<dbReference type="InterPro" id="IPR018085">
    <property type="entry name" value="Ura-DNA_Glyclase_AS"/>
</dbReference>
<protein>
    <submittedName>
        <fullName evidence="8">U81 protein</fullName>
    </submittedName>
    <submittedName>
        <fullName evidence="9">Uracil-DNA glycosylase</fullName>
        <ecNumber evidence="9">3.2.2.27</ecNumber>
    </submittedName>
</protein>
<dbReference type="InterPro" id="IPR036895">
    <property type="entry name" value="Uracil-DNA_glycosylase-like_sf"/>
</dbReference>
<dbReference type="PANTHER" id="PTHR11264:SF0">
    <property type="entry name" value="URACIL-DNA GLYCOSYLASE"/>
    <property type="match status" value="1"/>
</dbReference>
<dbReference type="Proteomes" id="UP000142548">
    <property type="component" value="Genome"/>
</dbReference>
<dbReference type="EMBL" id="KP257584">
    <property type="protein sequence ID" value="AJA36291.1"/>
    <property type="molecule type" value="Genomic_DNA"/>
</dbReference>
<dbReference type="EMBL" id="MF994828">
    <property type="protein sequence ID" value="AVI09280.1"/>
    <property type="molecule type" value="Genomic_DNA"/>
</dbReference>
<reference evidence="8 10" key="1">
    <citation type="journal article" date="1993" name="J. Virol.">
        <title>Identification of a lytic-phase origin of DNA replication in human herpesvirus 6B strain Z29.</title>
        <authorList>
            <person name="Dewhurst S."/>
            <person name="Dollard S.C."/>
            <person name="Pellett P.E."/>
            <person name="Dambaugh T.R."/>
        </authorList>
    </citation>
    <scope>NUCLEOTIDE SEQUENCE [LARGE SCALE GENOMIC DNA]</scope>
    <source>
        <strain evidence="8">AJ</strain>
    </source>
</reference>
<dbReference type="GO" id="GO:0097510">
    <property type="term" value="P:base-excision repair, AP site formation via deaminated base removal"/>
    <property type="evidence" value="ECO:0007669"/>
    <property type="project" value="TreeGrafter"/>
</dbReference>
<dbReference type="SUPFAM" id="SSF52141">
    <property type="entry name" value="Uracil-DNA glycosylase-like"/>
    <property type="match status" value="1"/>
</dbReference>
<evidence type="ECO:0000256" key="3">
    <source>
        <dbReference type="ARBA" id="ARBA00022763"/>
    </source>
</evidence>
<reference evidence="8 10" key="3">
    <citation type="journal article" date="2015" name="Genome Announc.">
        <title>Complete Genome Sequence of the Human Herpesvirus 6A Strain AJ from Africa Resembles Strain GS from North America.</title>
        <authorList>
            <person name="Tweedy J."/>
            <person name="Spyrou M.A."/>
            <person name="Donaldson C.D."/>
            <person name="Depledge D."/>
            <person name="Breuer J."/>
            <person name="Gompels U.A."/>
        </authorList>
    </citation>
    <scope>NUCLEOTIDE SEQUENCE [LARGE SCALE GENOMIC DNA]</scope>
    <source>
        <strain evidence="8">AJ</strain>
    </source>
</reference>
<keyword evidence="4 9" id="KW-0378">Hydrolase</keyword>
<dbReference type="EC" id="3.2.2.27" evidence="9"/>
<dbReference type="HAMAP" id="MF_00148">
    <property type="entry name" value="UDG"/>
    <property type="match status" value="1"/>
</dbReference>
<evidence type="ECO:0000256" key="2">
    <source>
        <dbReference type="ARBA" id="ARBA00022562"/>
    </source>
</evidence>
<keyword evidence="2" id="KW-1048">Host nucleus</keyword>
<accession>A0A0A7RM87</accession>
<dbReference type="PROSITE" id="PS00130">
    <property type="entry name" value="U_DNA_GLYCOSYLASE"/>
    <property type="match status" value="1"/>
</dbReference>
<dbReference type="InterPro" id="IPR005122">
    <property type="entry name" value="Uracil-DNA_glycosylase-like"/>
</dbReference>
<organism evidence="8 10">
    <name type="scientific">Human betaherpesvirus 6A</name>
    <dbReference type="NCBI Taxonomy" id="32603"/>
    <lineage>
        <taxon>Viruses</taxon>
        <taxon>Duplodnaviria</taxon>
        <taxon>Heunggongvirae</taxon>
        <taxon>Peploviricota</taxon>
        <taxon>Herviviricetes</taxon>
        <taxon>Herpesvirales</taxon>
        <taxon>Orthoherpesviridae</taxon>
        <taxon>Betaherpesvirinae</taxon>
        <taxon>Roseolovirus</taxon>
        <taxon>Roseolovirus humanbeta6a</taxon>
    </lineage>
</organism>
<reference evidence="9" key="4">
    <citation type="journal article" date="2018" name="J. Virol.">
        <title>Copy number heterogeneity, large origin tandem repeats, and interspecies recombination in HHV-6A and HHV-6B reference strains.</title>
        <authorList>
            <person name="Greninger A.L."/>
            <person name="Roychoudhury P."/>
            <person name="Makhsous N."/>
            <person name="Hanson D."/>
            <person name="Chase J."/>
            <person name="Krueger G."/>
            <person name="Xie H."/>
            <person name="Huang M.-L."/>
            <person name="Saunders L."/>
            <person name="Ablashi D."/>
            <person name="Koelle D.M."/>
            <person name="Cook L."/>
            <person name="Jerome K.R."/>
        </authorList>
    </citation>
    <scope>NUCLEOTIDE SEQUENCE</scope>
    <source>
        <strain evidence="9">SIE</strain>
    </source>
</reference>
<evidence type="ECO:0000259" key="7">
    <source>
        <dbReference type="SMART" id="SM00986"/>
    </source>
</evidence>
<dbReference type="GO" id="GO:0004844">
    <property type="term" value="F:uracil DNA N-glycosylase activity"/>
    <property type="evidence" value="ECO:0007669"/>
    <property type="project" value="UniProtKB-EC"/>
</dbReference>
<dbReference type="NCBIfam" id="NF003588">
    <property type="entry name" value="PRK05254.1-1"/>
    <property type="match status" value="1"/>
</dbReference>
<feature type="domain" description="Uracil-DNA glycosylase-like" evidence="7">
    <location>
        <begin position="78"/>
        <end position="240"/>
    </location>
</feature>
<comment type="similarity">
    <text evidence="1">Belongs to the uracil-DNA glycosylase (UDG) superfamily. UNG family.</text>
</comment>
<dbReference type="NCBIfam" id="NF003592">
    <property type="entry name" value="PRK05254.1-5"/>
    <property type="match status" value="1"/>
</dbReference>
<evidence type="ECO:0000313" key="8">
    <source>
        <dbReference type="EMBL" id="AJA36291.1"/>
    </source>
</evidence>
<dbReference type="Pfam" id="PF03167">
    <property type="entry name" value="UDG"/>
    <property type="match status" value="1"/>
</dbReference>
<gene>
    <name evidence="8" type="primary">U81</name>
</gene>
<dbReference type="CDD" id="cd10027">
    <property type="entry name" value="UDG-F1-like"/>
    <property type="match status" value="1"/>
</dbReference>
<evidence type="ECO:0000256" key="4">
    <source>
        <dbReference type="ARBA" id="ARBA00022801"/>
    </source>
</evidence>
<keyword evidence="9" id="KW-0326">Glycosidase</keyword>
<evidence type="ECO:0000313" key="9">
    <source>
        <dbReference type="EMBL" id="AVI09280.1"/>
    </source>
</evidence>
<dbReference type="Gene3D" id="3.40.470.10">
    <property type="entry name" value="Uracil-DNA glycosylase-like domain"/>
    <property type="match status" value="1"/>
</dbReference>
<keyword evidence="5" id="KW-0234">DNA repair</keyword>
<dbReference type="SMART" id="SM00986">
    <property type="entry name" value="UDG"/>
    <property type="match status" value="1"/>
</dbReference>
<keyword evidence="3" id="KW-0227">DNA damage</keyword>
<proteinExistence type="inferred from homology"/>
<dbReference type="InterPro" id="IPR002043">
    <property type="entry name" value="UDG_fam1"/>
</dbReference>
<feature type="active site" description="Proton acceptor" evidence="6">
    <location>
        <position position="93"/>
    </location>
</feature>